<sequence length="175" mass="19723">MTSTDFSTFVTAENTAAKDASESRALRINEWRRNVDDLYSQVNEFLGDFIKDGSIIMERQDRSMSEELLGNYKIDQLLIRIGATRVALEPVGAMIFGAFGRVDLVGPRDAKKFVLVPEASERAHIRVLSAEEAEQEAKAPYRQPKLAWKISEGPRKDYIRLERATLMDAIMAVAQ</sequence>
<dbReference type="EMBL" id="JBHSLF010000015">
    <property type="protein sequence ID" value="MFC5343854.1"/>
    <property type="molecule type" value="Genomic_DNA"/>
</dbReference>
<gene>
    <name evidence="1" type="ORF">ACFPIE_08020</name>
</gene>
<name>A0ABW0FRF0_9CAUL</name>
<evidence type="ECO:0000313" key="1">
    <source>
        <dbReference type="EMBL" id="MFC5343854.1"/>
    </source>
</evidence>
<reference evidence="2" key="1">
    <citation type="journal article" date="2019" name="Int. J. Syst. Evol. Microbiol.">
        <title>The Global Catalogue of Microorganisms (GCM) 10K type strain sequencing project: providing services to taxonomists for standard genome sequencing and annotation.</title>
        <authorList>
            <consortium name="The Broad Institute Genomics Platform"/>
            <consortium name="The Broad Institute Genome Sequencing Center for Infectious Disease"/>
            <person name="Wu L."/>
            <person name="Ma J."/>
        </authorList>
    </citation>
    <scope>NUCLEOTIDE SEQUENCE [LARGE SCALE GENOMIC DNA]</scope>
    <source>
        <strain evidence="2">JCM 12125</strain>
    </source>
</reference>
<accession>A0ABW0FRF0</accession>
<comment type="caution">
    <text evidence="1">The sequence shown here is derived from an EMBL/GenBank/DDBJ whole genome shotgun (WGS) entry which is preliminary data.</text>
</comment>
<dbReference type="Proteomes" id="UP001596152">
    <property type="component" value="Unassembled WGS sequence"/>
</dbReference>
<dbReference type="RefSeq" id="WP_374036204.1">
    <property type="nucleotide sequence ID" value="NZ_CP169082.1"/>
</dbReference>
<protein>
    <submittedName>
        <fullName evidence="1">Uncharacterized protein</fullName>
    </submittedName>
</protein>
<keyword evidence="2" id="KW-1185">Reference proteome</keyword>
<organism evidence="1 2">
    <name type="scientific">Brevundimonas staleyi</name>
    <dbReference type="NCBI Taxonomy" id="74326"/>
    <lineage>
        <taxon>Bacteria</taxon>
        <taxon>Pseudomonadati</taxon>
        <taxon>Pseudomonadota</taxon>
        <taxon>Alphaproteobacteria</taxon>
        <taxon>Caulobacterales</taxon>
        <taxon>Caulobacteraceae</taxon>
        <taxon>Brevundimonas</taxon>
    </lineage>
</organism>
<evidence type="ECO:0000313" key="2">
    <source>
        <dbReference type="Proteomes" id="UP001596152"/>
    </source>
</evidence>
<proteinExistence type="predicted"/>